<sequence>MCCKSPNPVSRLSARWLARNFLTTEMFQDVHCTTAKMYLVRTE</sequence>
<accession>A0A0A9E4H9</accession>
<proteinExistence type="predicted"/>
<reference evidence="1" key="2">
    <citation type="journal article" date="2015" name="Data Brief">
        <title>Shoot transcriptome of the giant reed, Arundo donax.</title>
        <authorList>
            <person name="Barrero R.A."/>
            <person name="Guerrero F.D."/>
            <person name="Moolhuijzen P."/>
            <person name="Goolsby J.A."/>
            <person name="Tidwell J."/>
            <person name="Bellgard S.E."/>
            <person name="Bellgard M.I."/>
        </authorList>
    </citation>
    <scope>NUCLEOTIDE SEQUENCE</scope>
    <source>
        <tissue evidence="1">Shoot tissue taken approximately 20 cm above the soil surface</tissue>
    </source>
</reference>
<reference evidence="1" key="1">
    <citation type="submission" date="2014-09" db="EMBL/GenBank/DDBJ databases">
        <authorList>
            <person name="Magalhaes I.L.F."/>
            <person name="Oliveira U."/>
            <person name="Santos F.R."/>
            <person name="Vidigal T.H.D.A."/>
            <person name="Brescovit A.D."/>
            <person name="Santos A.J."/>
        </authorList>
    </citation>
    <scope>NUCLEOTIDE SEQUENCE</scope>
    <source>
        <tissue evidence="1">Shoot tissue taken approximately 20 cm above the soil surface</tissue>
    </source>
</reference>
<dbReference type="EMBL" id="GBRH01202256">
    <property type="protein sequence ID" value="JAD95639.1"/>
    <property type="molecule type" value="Transcribed_RNA"/>
</dbReference>
<organism evidence="1">
    <name type="scientific">Arundo donax</name>
    <name type="common">Giant reed</name>
    <name type="synonym">Donax arundinaceus</name>
    <dbReference type="NCBI Taxonomy" id="35708"/>
    <lineage>
        <taxon>Eukaryota</taxon>
        <taxon>Viridiplantae</taxon>
        <taxon>Streptophyta</taxon>
        <taxon>Embryophyta</taxon>
        <taxon>Tracheophyta</taxon>
        <taxon>Spermatophyta</taxon>
        <taxon>Magnoliopsida</taxon>
        <taxon>Liliopsida</taxon>
        <taxon>Poales</taxon>
        <taxon>Poaceae</taxon>
        <taxon>PACMAD clade</taxon>
        <taxon>Arundinoideae</taxon>
        <taxon>Arundineae</taxon>
        <taxon>Arundo</taxon>
    </lineage>
</organism>
<evidence type="ECO:0000313" key="1">
    <source>
        <dbReference type="EMBL" id="JAD95639.1"/>
    </source>
</evidence>
<dbReference type="AlphaFoldDB" id="A0A0A9E4H9"/>
<name>A0A0A9E4H9_ARUDO</name>
<protein>
    <submittedName>
        <fullName evidence="1">Cl3646_1</fullName>
    </submittedName>
</protein>